<feature type="compositionally biased region" description="Basic residues" evidence="1">
    <location>
        <begin position="45"/>
        <end position="55"/>
    </location>
</feature>
<protein>
    <submittedName>
        <fullName evidence="2">Uncharacterized protein</fullName>
    </submittedName>
</protein>
<keyword evidence="3" id="KW-1185">Reference proteome</keyword>
<reference evidence="2 3" key="1">
    <citation type="submission" date="2019-05" db="EMBL/GenBank/DDBJ databases">
        <title>Another draft genome of Portunus trituberculatus and its Hox gene families provides insights of decapod evolution.</title>
        <authorList>
            <person name="Jeong J.-H."/>
            <person name="Song I."/>
            <person name="Kim S."/>
            <person name="Choi T."/>
            <person name="Kim D."/>
            <person name="Ryu S."/>
            <person name="Kim W."/>
        </authorList>
    </citation>
    <scope>NUCLEOTIDE SEQUENCE [LARGE SCALE GENOMIC DNA]</scope>
    <source>
        <tissue evidence="2">Muscle</tissue>
    </source>
</reference>
<proteinExistence type="predicted"/>
<gene>
    <name evidence="2" type="ORF">E2C01_004157</name>
</gene>
<dbReference type="AlphaFoldDB" id="A0A5B7CRN3"/>
<feature type="region of interest" description="Disordered" evidence="1">
    <location>
        <begin position="34"/>
        <end position="77"/>
    </location>
</feature>
<dbReference type="Proteomes" id="UP000324222">
    <property type="component" value="Unassembled WGS sequence"/>
</dbReference>
<dbReference type="EMBL" id="VSRR010000165">
    <property type="protein sequence ID" value="MPC11491.1"/>
    <property type="molecule type" value="Genomic_DNA"/>
</dbReference>
<evidence type="ECO:0000313" key="2">
    <source>
        <dbReference type="EMBL" id="MPC11491.1"/>
    </source>
</evidence>
<evidence type="ECO:0000313" key="3">
    <source>
        <dbReference type="Proteomes" id="UP000324222"/>
    </source>
</evidence>
<accession>A0A5B7CRN3</accession>
<evidence type="ECO:0000256" key="1">
    <source>
        <dbReference type="SAM" id="MobiDB-lite"/>
    </source>
</evidence>
<name>A0A5B7CRN3_PORTR</name>
<organism evidence="2 3">
    <name type="scientific">Portunus trituberculatus</name>
    <name type="common">Swimming crab</name>
    <name type="synonym">Neptunus trituberculatus</name>
    <dbReference type="NCBI Taxonomy" id="210409"/>
    <lineage>
        <taxon>Eukaryota</taxon>
        <taxon>Metazoa</taxon>
        <taxon>Ecdysozoa</taxon>
        <taxon>Arthropoda</taxon>
        <taxon>Crustacea</taxon>
        <taxon>Multicrustacea</taxon>
        <taxon>Malacostraca</taxon>
        <taxon>Eumalacostraca</taxon>
        <taxon>Eucarida</taxon>
        <taxon>Decapoda</taxon>
        <taxon>Pleocyemata</taxon>
        <taxon>Brachyura</taxon>
        <taxon>Eubrachyura</taxon>
        <taxon>Portunoidea</taxon>
        <taxon>Portunidae</taxon>
        <taxon>Portuninae</taxon>
        <taxon>Portunus</taxon>
    </lineage>
</organism>
<sequence length="149" mass="17142">MKPGNEKSVSAHLHGAINQPRPRWRRRKMGRVAGTHNTRREERRIHRQALRHQGSRGHSSQVLLEPEVVGGGGEKRKRRRKGVALLLDRRRSQQHPLLDIWLQGMLPSLFIRVIVTDELESYACLVFIVRISRTCCLNLHSPWLPGCLA</sequence>
<comment type="caution">
    <text evidence="2">The sequence shown here is derived from an EMBL/GenBank/DDBJ whole genome shotgun (WGS) entry which is preliminary data.</text>
</comment>